<evidence type="ECO:0000256" key="1">
    <source>
        <dbReference type="ARBA" id="ARBA00004141"/>
    </source>
</evidence>
<keyword evidence="3 5" id="KW-1133">Transmembrane helix</keyword>
<organism evidence="6 7">
    <name type="scientific">Acaulospora morrowiae</name>
    <dbReference type="NCBI Taxonomy" id="94023"/>
    <lineage>
        <taxon>Eukaryota</taxon>
        <taxon>Fungi</taxon>
        <taxon>Fungi incertae sedis</taxon>
        <taxon>Mucoromycota</taxon>
        <taxon>Glomeromycotina</taxon>
        <taxon>Glomeromycetes</taxon>
        <taxon>Diversisporales</taxon>
        <taxon>Acaulosporaceae</taxon>
        <taxon>Acaulospora</taxon>
    </lineage>
</organism>
<comment type="subcellular location">
    <subcellularLocation>
        <location evidence="1 5">Membrane</location>
        <topology evidence="1 5">Multi-pass membrane protein</topology>
    </subcellularLocation>
</comment>
<keyword evidence="2 5" id="KW-0812">Transmembrane</keyword>
<dbReference type="GO" id="GO:0016020">
    <property type="term" value="C:membrane"/>
    <property type="evidence" value="ECO:0007669"/>
    <property type="project" value="UniProtKB-SubCell"/>
</dbReference>
<reference evidence="6" key="1">
    <citation type="submission" date="2021-06" db="EMBL/GenBank/DDBJ databases">
        <authorList>
            <person name="Kallberg Y."/>
            <person name="Tangrot J."/>
            <person name="Rosling A."/>
        </authorList>
    </citation>
    <scope>NUCLEOTIDE SEQUENCE</scope>
    <source>
        <strain evidence="6">CL551</strain>
    </source>
</reference>
<evidence type="ECO:0000313" key="7">
    <source>
        <dbReference type="Proteomes" id="UP000789342"/>
    </source>
</evidence>
<keyword evidence="4 5" id="KW-0472">Membrane</keyword>
<dbReference type="GO" id="GO:0005794">
    <property type="term" value="C:Golgi apparatus"/>
    <property type="evidence" value="ECO:0007669"/>
    <property type="project" value="TreeGrafter"/>
</dbReference>
<evidence type="ECO:0000256" key="5">
    <source>
        <dbReference type="RuleBase" id="RU363107"/>
    </source>
</evidence>
<dbReference type="PANTHER" id="PTHR19317:SF0">
    <property type="entry name" value="PRENYLATED RAB ACCEPTOR PROTEIN 1"/>
    <property type="match status" value="1"/>
</dbReference>
<dbReference type="PANTHER" id="PTHR19317">
    <property type="entry name" value="PRENYLATED RAB ACCEPTOR 1-RELATED"/>
    <property type="match status" value="1"/>
</dbReference>
<feature type="transmembrane region" description="Helical" evidence="5">
    <location>
        <begin position="67"/>
        <end position="96"/>
    </location>
</feature>
<dbReference type="AlphaFoldDB" id="A0A9N9IW21"/>
<evidence type="ECO:0000256" key="4">
    <source>
        <dbReference type="ARBA" id="ARBA00023136"/>
    </source>
</evidence>
<evidence type="ECO:0000313" key="6">
    <source>
        <dbReference type="EMBL" id="CAG8750326.1"/>
    </source>
</evidence>
<comment type="similarity">
    <text evidence="5">Belongs to the PRA1 family.</text>
</comment>
<gene>
    <name evidence="6" type="ORF">AMORRO_LOCUS15308</name>
</gene>
<dbReference type="Pfam" id="PF03208">
    <property type="entry name" value="PRA1"/>
    <property type="match status" value="1"/>
</dbReference>
<dbReference type="OrthoDB" id="63113at2759"/>
<sequence length="106" mass="12202">MSSGSSPFPDLSSLPISQERLSLLNRYKGSIRPFNEFFDRTRFSKPNGMGSVAQRLSYNLTHFQSNYILVVLGLLIYCLITNFWLLLTILLLIFGLHYIRKTTEPL</sequence>
<accession>A0A9N9IW21</accession>
<name>A0A9N9IW21_9GLOM</name>
<proteinExistence type="inferred from homology"/>
<feature type="non-terminal residue" evidence="6">
    <location>
        <position position="106"/>
    </location>
</feature>
<keyword evidence="7" id="KW-1185">Reference proteome</keyword>
<comment type="caution">
    <text evidence="6">The sequence shown here is derived from an EMBL/GenBank/DDBJ whole genome shotgun (WGS) entry which is preliminary data.</text>
</comment>
<dbReference type="EMBL" id="CAJVPV010035142">
    <property type="protein sequence ID" value="CAG8750326.1"/>
    <property type="molecule type" value="Genomic_DNA"/>
</dbReference>
<evidence type="ECO:0000256" key="2">
    <source>
        <dbReference type="ARBA" id="ARBA00022692"/>
    </source>
</evidence>
<dbReference type="Proteomes" id="UP000789342">
    <property type="component" value="Unassembled WGS sequence"/>
</dbReference>
<dbReference type="InterPro" id="IPR004895">
    <property type="entry name" value="Prenylated_rab_accept_PRA1"/>
</dbReference>
<evidence type="ECO:0000256" key="3">
    <source>
        <dbReference type="ARBA" id="ARBA00022989"/>
    </source>
</evidence>
<comment type="caution">
    <text evidence="5">Lacks conserved residue(s) required for the propagation of feature annotation.</text>
</comment>
<protein>
    <recommendedName>
        <fullName evidence="5">PRA1 family protein</fullName>
    </recommendedName>
</protein>